<evidence type="ECO:0000256" key="4">
    <source>
        <dbReference type="ARBA" id="ARBA00022692"/>
    </source>
</evidence>
<protein>
    <submittedName>
        <fullName evidence="10">Putative Preprotein translocase subunit YajC</fullName>
    </submittedName>
</protein>
<feature type="transmembrane region" description="Helical" evidence="9">
    <location>
        <begin position="19"/>
        <end position="37"/>
    </location>
</feature>
<keyword evidence="5" id="KW-0653">Protein transport</keyword>
<keyword evidence="8 9" id="KW-0472">Membrane</keyword>
<dbReference type="Pfam" id="PF02699">
    <property type="entry name" value="YajC"/>
    <property type="match status" value="1"/>
</dbReference>
<evidence type="ECO:0000313" key="10">
    <source>
        <dbReference type="EMBL" id="CBI10440.1"/>
    </source>
</evidence>
<comment type="subcellular location">
    <subcellularLocation>
        <location evidence="1">Cell membrane</location>
        <topology evidence="1">Single-pass membrane protein</topology>
    </subcellularLocation>
</comment>
<evidence type="ECO:0000256" key="6">
    <source>
        <dbReference type="ARBA" id="ARBA00022989"/>
    </source>
</evidence>
<evidence type="ECO:0000256" key="3">
    <source>
        <dbReference type="ARBA" id="ARBA00022475"/>
    </source>
</evidence>
<comment type="caution">
    <text evidence="10">The sequence shown here is derived from an EMBL/GenBank/DDBJ whole genome shotgun (WGS) entry which is preliminary data.</text>
</comment>
<dbReference type="EMBL" id="CABR01000084">
    <property type="protein sequence ID" value="CBI10440.1"/>
    <property type="molecule type" value="Genomic_DNA"/>
</dbReference>
<evidence type="ECO:0000256" key="8">
    <source>
        <dbReference type="ARBA" id="ARBA00023136"/>
    </source>
</evidence>
<keyword evidence="2" id="KW-0813">Transport</keyword>
<evidence type="ECO:0000256" key="7">
    <source>
        <dbReference type="ARBA" id="ARBA00023010"/>
    </source>
</evidence>
<sequence length="107" mass="11822">MFITNALASTGTPSVTDSLISFLPLVVIFLLFWVMIIRPQMNRTKEQNKMIGSLQKGDEIITTGGQVGRVVKVGEQFIDLEIAEGVITHIQKTAIQSMLPKGTYKDL</sequence>
<accession>E6QT68</accession>
<keyword evidence="3" id="KW-1003">Cell membrane</keyword>
<dbReference type="GO" id="GO:0015031">
    <property type="term" value="P:protein transport"/>
    <property type="evidence" value="ECO:0007669"/>
    <property type="project" value="UniProtKB-KW"/>
</dbReference>
<dbReference type="NCBIfam" id="TIGR00739">
    <property type="entry name" value="yajC"/>
    <property type="match status" value="1"/>
</dbReference>
<organism evidence="10">
    <name type="scientific">mine drainage metagenome</name>
    <dbReference type="NCBI Taxonomy" id="410659"/>
    <lineage>
        <taxon>unclassified sequences</taxon>
        <taxon>metagenomes</taxon>
        <taxon>ecological metagenomes</taxon>
    </lineage>
</organism>
<dbReference type="AlphaFoldDB" id="E6QT68"/>
<reference evidence="10" key="1">
    <citation type="submission" date="2009-10" db="EMBL/GenBank/DDBJ databases">
        <title>Diversity of trophic interactions inside an arsenic-rich microbial ecosystem.</title>
        <authorList>
            <person name="Bertin P.N."/>
            <person name="Heinrich-Salmeron A."/>
            <person name="Pelletier E."/>
            <person name="Goulhen-Chollet F."/>
            <person name="Arsene-Ploetze F."/>
            <person name="Gallien S."/>
            <person name="Calteau A."/>
            <person name="Vallenet D."/>
            <person name="Casiot C."/>
            <person name="Chane-Woon-Ming B."/>
            <person name="Giloteaux L."/>
            <person name="Barakat M."/>
            <person name="Bonnefoy V."/>
            <person name="Bruneel O."/>
            <person name="Chandler M."/>
            <person name="Cleiss J."/>
            <person name="Duran R."/>
            <person name="Elbaz-Poulichet F."/>
            <person name="Fonknechten N."/>
            <person name="Lauga B."/>
            <person name="Mornico D."/>
            <person name="Ortet P."/>
            <person name="Schaeffer C."/>
            <person name="Siguier P."/>
            <person name="Alexander Thil Smith A."/>
            <person name="Van Dorsselaer A."/>
            <person name="Weissenbach J."/>
            <person name="Medigue C."/>
            <person name="Le Paslier D."/>
        </authorList>
    </citation>
    <scope>NUCLEOTIDE SEQUENCE</scope>
</reference>
<evidence type="ECO:0000256" key="2">
    <source>
        <dbReference type="ARBA" id="ARBA00022448"/>
    </source>
</evidence>
<gene>
    <name evidence="10" type="ORF">CARN7_1220</name>
</gene>
<dbReference type="PRINTS" id="PR01853">
    <property type="entry name" value="YAJCTRNLCASE"/>
</dbReference>
<dbReference type="PANTHER" id="PTHR33909">
    <property type="entry name" value="SEC TRANSLOCON ACCESSORY COMPLEX SUBUNIT YAJC"/>
    <property type="match status" value="1"/>
</dbReference>
<keyword evidence="4 9" id="KW-0812">Transmembrane</keyword>
<keyword evidence="6 9" id="KW-1133">Transmembrane helix</keyword>
<dbReference type="SMART" id="SM01323">
    <property type="entry name" value="YajC"/>
    <property type="match status" value="1"/>
</dbReference>
<evidence type="ECO:0000256" key="9">
    <source>
        <dbReference type="SAM" id="Phobius"/>
    </source>
</evidence>
<keyword evidence="7" id="KW-0811">Translocation</keyword>
<name>E6QT68_9ZZZZ</name>
<proteinExistence type="predicted"/>
<dbReference type="PANTHER" id="PTHR33909:SF1">
    <property type="entry name" value="SEC TRANSLOCON ACCESSORY COMPLEX SUBUNIT YAJC"/>
    <property type="match status" value="1"/>
</dbReference>
<evidence type="ECO:0000256" key="1">
    <source>
        <dbReference type="ARBA" id="ARBA00004162"/>
    </source>
</evidence>
<dbReference type="GO" id="GO:0005886">
    <property type="term" value="C:plasma membrane"/>
    <property type="evidence" value="ECO:0007669"/>
    <property type="project" value="UniProtKB-SubCell"/>
</dbReference>
<evidence type="ECO:0000256" key="5">
    <source>
        <dbReference type="ARBA" id="ARBA00022927"/>
    </source>
</evidence>
<dbReference type="InterPro" id="IPR003849">
    <property type="entry name" value="Preprotein_translocase_YajC"/>
</dbReference>